<dbReference type="AlphaFoldDB" id="A0A835PZW5"/>
<comment type="caution">
    <text evidence="2">The sequence shown here is derived from an EMBL/GenBank/DDBJ whole genome shotgun (WGS) entry which is preliminary data.</text>
</comment>
<accession>A0A835PZW5</accession>
<proteinExistence type="predicted"/>
<dbReference type="Proteomes" id="UP000636800">
    <property type="component" value="Chromosome 11"/>
</dbReference>
<evidence type="ECO:0000313" key="2">
    <source>
        <dbReference type="EMBL" id="KAG0460544.1"/>
    </source>
</evidence>
<reference evidence="2 3" key="1">
    <citation type="journal article" date="2020" name="Nat. Food">
        <title>A phased Vanilla planifolia genome enables genetic improvement of flavour and production.</title>
        <authorList>
            <person name="Hasing T."/>
            <person name="Tang H."/>
            <person name="Brym M."/>
            <person name="Khazi F."/>
            <person name="Huang T."/>
            <person name="Chambers A.H."/>
        </authorList>
    </citation>
    <scope>NUCLEOTIDE SEQUENCE [LARGE SCALE GENOMIC DNA]</scope>
    <source>
        <tissue evidence="2">Leaf</tissue>
    </source>
</reference>
<name>A0A835PZW5_VANPL</name>
<organism evidence="2 3">
    <name type="scientific">Vanilla planifolia</name>
    <name type="common">Vanilla</name>
    <dbReference type="NCBI Taxonomy" id="51239"/>
    <lineage>
        <taxon>Eukaryota</taxon>
        <taxon>Viridiplantae</taxon>
        <taxon>Streptophyta</taxon>
        <taxon>Embryophyta</taxon>
        <taxon>Tracheophyta</taxon>
        <taxon>Spermatophyta</taxon>
        <taxon>Magnoliopsida</taxon>
        <taxon>Liliopsida</taxon>
        <taxon>Asparagales</taxon>
        <taxon>Orchidaceae</taxon>
        <taxon>Vanilloideae</taxon>
        <taxon>Vanilleae</taxon>
        <taxon>Vanilla</taxon>
    </lineage>
</organism>
<evidence type="ECO:0000256" key="1">
    <source>
        <dbReference type="SAM" id="MobiDB-lite"/>
    </source>
</evidence>
<keyword evidence="3" id="KW-1185">Reference proteome</keyword>
<protein>
    <submittedName>
        <fullName evidence="2">Uncharacterized protein</fullName>
    </submittedName>
</protein>
<sequence length="142" mass="15546">MLIMHCFICGPSHPNTAANYNVRVSPTRDCCQLSCYCNYFVVDGSSLSVQHEQTTLGIPKPKLGAQYLRTQLARVLKSGQRMWFNSGKQIEVQYETFDCSSKSSMAAPETDVSKTTNSLVASEANHMESAVSAGPDSQTKAK</sequence>
<feature type="region of interest" description="Disordered" evidence="1">
    <location>
        <begin position="102"/>
        <end position="142"/>
    </location>
</feature>
<dbReference type="EMBL" id="JADCNL010000011">
    <property type="protein sequence ID" value="KAG0460544.1"/>
    <property type="molecule type" value="Genomic_DNA"/>
</dbReference>
<evidence type="ECO:0000313" key="3">
    <source>
        <dbReference type="Proteomes" id="UP000636800"/>
    </source>
</evidence>
<gene>
    <name evidence="2" type="ORF">HPP92_020841</name>
</gene>